<dbReference type="AlphaFoldDB" id="A0A4R2KRQ3"/>
<evidence type="ECO:0000313" key="2">
    <source>
        <dbReference type="EMBL" id="TCO76443.1"/>
    </source>
</evidence>
<dbReference type="InterPro" id="IPR035168">
    <property type="entry name" value="DUF5317"/>
</dbReference>
<name>A0A4R2KRQ3_9FIRM</name>
<gene>
    <name evidence="2" type="ORF">EV214_10845</name>
</gene>
<dbReference type="Proteomes" id="UP000294919">
    <property type="component" value="Unassembled WGS sequence"/>
</dbReference>
<feature type="transmembrane region" description="Helical" evidence="1">
    <location>
        <begin position="80"/>
        <end position="99"/>
    </location>
</feature>
<organism evidence="2 3">
    <name type="scientific">Marinisporobacter balticus</name>
    <dbReference type="NCBI Taxonomy" id="2018667"/>
    <lineage>
        <taxon>Bacteria</taxon>
        <taxon>Bacillati</taxon>
        <taxon>Bacillota</taxon>
        <taxon>Clostridia</taxon>
        <taxon>Peptostreptococcales</taxon>
        <taxon>Thermotaleaceae</taxon>
        <taxon>Marinisporobacter</taxon>
    </lineage>
</organism>
<keyword evidence="1" id="KW-1133">Transmembrane helix</keyword>
<dbReference type="OrthoDB" id="37447at2"/>
<keyword evidence="3" id="KW-1185">Reference proteome</keyword>
<reference evidence="2 3" key="1">
    <citation type="submission" date="2019-03" db="EMBL/GenBank/DDBJ databases">
        <title>Genomic Encyclopedia of Type Strains, Phase IV (KMG-IV): sequencing the most valuable type-strain genomes for metagenomic binning, comparative biology and taxonomic classification.</title>
        <authorList>
            <person name="Goeker M."/>
        </authorList>
    </citation>
    <scope>NUCLEOTIDE SEQUENCE [LARGE SCALE GENOMIC DNA]</scope>
    <source>
        <strain evidence="2 3">DSM 102940</strain>
    </source>
</reference>
<protein>
    <recommendedName>
        <fullName evidence="4">DUF5317 domain-containing protein</fullName>
    </recommendedName>
</protein>
<feature type="transmembrane region" description="Helical" evidence="1">
    <location>
        <begin position="26"/>
        <end position="46"/>
    </location>
</feature>
<dbReference type="Pfam" id="PF17248">
    <property type="entry name" value="DUF5317"/>
    <property type="match status" value="1"/>
</dbReference>
<keyword evidence="1" id="KW-0812">Transmembrane</keyword>
<feature type="transmembrane region" description="Helical" evidence="1">
    <location>
        <begin position="52"/>
        <end position="73"/>
    </location>
</feature>
<comment type="caution">
    <text evidence="2">The sequence shown here is derived from an EMBL/GenBank/DDBJ whole genome shotgun (WGS) entry which is preliminary data.</text>
</comment>
<sequence>MLIEGIGMGLLIGKIRGGKISNLRLLSIRAWPLILISFTLQLALVFSSKIHFLLKYGGFIYDISLLLLVVLLVMNTSKKWIWVILIGVIMNLMVISFNGGKMPISIESLSLAGKYATIEGIKSGEILRYVPLNEAQGITKLLAKYIVIPKPYLLSKVMSVGDLLVSLGFVLFIQGEMIRNRFASNSLKMIKIPYRGK</sequence>
<dbReference type="RefSeq" id="WP_132244394.1">
    <property type="nucleotide sequence ID" value="NZ_SLWV01000008.1"/>
</dbReference>
<feature type="transmembrane region" description="Helical" evidence="1">
    <location>
        <begin position="152"/>
        <end position="173"/>
    </location>
</feature>
<keyword evidence="1" id="KW-0472">Membrane</keyword>
<evidence type="ECO:0000256" key="1">
    <source>
        <dbReference type="SAM" id="Phobius"/>
    </source>
</evidence>
<evidence type="ECO:0000313" key="3">
    <source>
        <dbReference type="Proteomes" id="UP000294919"/>
    </source>
</evidence>
<evidence type="ECO:0008006" key="4">
    <source>
        <dbReference type="Google" id="ProtNLM"/>
    </source>
</evidence>
<dbReference type="EMBL" id="SLWV01000008">
    <property type="protein sequence ID" value="TCO76443.1"/>
    <property type="molecule type" value="Genomic_DNA"/>
</dbReference>
<proteinExistence type="predicted"/>
<accession>A0A4R2KRQ3</accession>